<dbReference type="CDD" id="cd12828">
    <property type="entry name" value="TmCorA-like_1"/>
    <property type="match status" value="1"/>
</dbReference>
<feature type="compositionally biased region" description="Basic and acidic residues" evidence="13">
    <location>
        <begin position="1"/>
        <end position="10"/>
    </location>
</feature>
<evidence type="ECO:0000256" key="12">
    <source>
        <dbReference type="RuleBase" id="RU362010"/>
    </source>
</evidence>
<evidence type="ECO:0000256" key="10">
    <source>
        <dbReference type="ARBA" id="ARBA00034269"/>
    </source>
</evidence>
<dbReference type="Proteomes" id="UP000319502">
    <property type="component" value="Unassembled WGS sequence"/>
</dbReference>
<comment type="function">
    <text evidence="11">Mediates influx of magnesium ions. Alternates between open and closed states. Activated by low cytoplasmic Mg(2+) levels. Inactive when cytoplasmic Mg(2+) levels are high.</text>
</comment>
<name>A0A557QT26_9RHOO</name>
<dbReference type="InterPro" id="IPR004488">
    <property type="entry name" value="Mg/Co-transport_prot_CorA"/>
</dbReference>
<comment type="subcellular location">
    <subcellularLocation>
        <location evidence="1">Cell membrane</location>
        <topology evidence="1">Multi-pass membrane protein</topology>
    </subcellularLocation>
    <subcellularLocation>
        <location evidence="12">Membrane</location>
        <topology evidence="12">Multi-pass membrane protein</topology>
    </subcellularLocation>
</comment>
<accession>A0A557QT26</accession>
<dbReference type="InterPro" id="IPR045863">
    <property type="entry name" value="CorA_TM1_TM2"/>
</dbReference>
<keyword evidence="7 12" id="KW-1133">Transmembrane helix</keyword>
<proteinExistence type="inferred from homology"/>
<evidence type="ECO:0000256" key="6">
    <source>
        <dbReference type="ARBA" id="ARBA00022842"/>
    </source>
</evidence>
<evidence type="ECO:0000256" key="4">
    <source>
        <dbReference type="ARBA" id="ARBA00022475"/>
    </source>
</evidence>
<dbReference type="Gene3D" id="1.20.58.340">
    <property type="entry name" value="Magnesium transport protein CorA, transmembrane region"/>
    <property type="match status" value="2"/>
</dbReference>
<evidence type="ECO:0000256" key="13">
    <source>
        <dbReference type="SAM" id="MobiDB-lite"/>
    </source>
</evidence>
<dbReference type="OrthoDB" id="9803416at2"/>
<dbReference type="PANTHER" id="PTHR46494">
    <property type="entry name" value="CORA FAMILY METAL ION TRANSPORTER (EUROFUNG)"/>
    <property type="match status" value="1"/>
</dbReference>
<evidence type="ECO:0000256" key="8">
    <source>
        <dbReference type="ARBA" id="ARBA00023065"/>
    </source>
</evidence>
<dbReference type="GO" id="GO:0015087">
    <property type="term" value="F:cobalt ion transmembrane transporter activity"/>
    <property type="evidence" value="ECO:0007669"/>
    <property type="project" value="UniProtKB-UniRule"/>
</dbReference>
<evidence type="ECO:0000256" key="1">
    <source>
        <dbReference type="ARBA" id="ARBA00004651"/>
    </source>
</evidence>
<dbReference type="InterPro" id="IPR002523">
    <property type="entry name" value="MgTranspt_CorA/ZnTranspt_ZntB"/>
</dbReference>
<dbReference type="GO" id="GO:0000287">
    <property type="term" value="F:magnesium ion binding"/>
    <property type="evidence" value="ECO:0007669"/>
    <property type="project" value="TreeGrafter"/>
</dbReference>
<organism evidence="14 15">
    <name type="scientific">Denitromonas halophila</name>
    <dbReference type="NCBI Taxonomy" id="1629404"/>
    <lineage>
        <taxon>Bacteria</taxon>
        <taxon>Pseudomonadati</taxon>
        <taxon>Pseudomonadota</taxon>
        <taxon>Betaproteobacteria</taxon>
        <taxon>Rhodocyclales</taxon>
        <taxon>Zoogloeaceae</taxon>
        <taxon>Denitromonas</taxon>
    </lineage>
</organism>
<dbReference type="GO" id="GO:0050897">
    <property type="term" value="F:cobalt ion binding"/>
    <property type="evidence" value="ECO:0007669"/>
    <property type="project" value="TreeGrafter"/>
</dbReference>
<dbReference type="EMBL" id="VMNK01000009">
    <property type="protein sequence ID" value="TVO56058.1"/>
    <property type="molecule type" value="Genomic_DNA"/>
</dbReference>
<dbReference type="Pfam" id="PF01544">
    <property type="entry name" value="CorA"/>
    <property type="match status" value="1"/>
</dbReference>
<dbReference type="GO" id="GO:0005886">
    <property type="term" value="C:plasma membrane"/>
    <property type="evidence" value="ECO:0007669"/>
    <property type="project" value="UniProtKB-SubCell"/>
</dbReference>
<reference evidence="14 15" key="1">
    <citation type="submission" date="2019-07" db="EMBL/GenBank/DDBJ databases">
        <title>The pathways for chlorine oxyanion respiration interact through the shared metabolite chlorate.</title>
        <authorList>
            <person name="Barnum T.P."/>
            <person name="Cheng Y."/>
            <person name="Hill K.A."/>
            <person name="Lucas L.N."/>
            <person name="Carlson H.K."/>
            <person name="Coates J.D."/>
        </authorList>
    </citation>
    <scope>NUCLEOTIDE SEQUENCE [LARGE SCALE GENOMIC DNA]</scope>
    <source>
        <strain evidence="14 15">SFB-3</strain>
    </source>
</reference>
<feature type="compositionally biased region" description="Basic residues" evidence="13">
    <location>
        <begin position="11"/>
        <end position="22"/>
    </location>
</feature>
<sequence>MPKGQDEPPRMKKRRSTSHSRKAGLPPGTLVHIGEIRADHTTLTSISYDSAHFTEKLLSTVEPTPQRVGPHEFTWLDVRGLRDVTWLGNLGKQFNLHPLILEDILNTHQRSKVEDYGDVLFCVVRLFAWDATSQSLESDQISLVLGRNFVLSFQERSTGVFEPVRERLRAPGTPLRNKPIDHLAHALIDSIVDRYFLVVEGLDTAAAPVEDAVLTHPTPAILRTINGLRHEVQTIRRAITPLREVLMTLNRGESRFFGDEVRPYLRDVLDHTMHVQEDLDSVRDVLSGALEIYLSSVSNRLNLEVRVLAVLTTLFLPATLIAGVFGMNFQDMPWRDVHDGFWLAISLMAVTATVLAAIFWRRKWLKTDDPN</sequence>
<dbReference type="SUPFAM" id="SSF143865">
    <property type="entry name" value="CorA soluble domain-like"/>
    <property type="match status" value="1"/>
</dbReference>
<evidence type="ECO:0000256" key="9">
    <source>
        <dbReference type="ARBA" id="ARBA00023136"/>
    </source>
</evidence>
<dbReference type="NCBIfam" id="TIGR00383">
    <property type="entry name" value="corA"/>
    <property type="match status" value="1"/>
</dbReference>
<dbReference type="AlphaFoldDB" id="A0A557QT26"/>
<evidence type="ECO:0000313" key="14">
    <source>
        <dbReference type="EMBL" id="TVO56058.1"/>
    </source>
</evidence>
<dbReference type="PANTHER" id="PTHR46494:SF1">
    <property type="entry name" value="CORA FAMILY METAL ION TRANSPORTER (EUROFUNG)"/>
    <property type="match status" value="1"/>
</dbReference>
<comment type="caution">
    <text evidence="14">The sequence shown here is derived from an EMBL/GenBank/DDBJ whole genome shotgun (WGS) entry which is preliminary data.</text>
</comment>
<dbReference type="GO" id="GO:0015095">
    <property type="term" value="F:magnesium ion transmembrane transporter activity"/>
    <property type="evidence" value="ECO:0007669"/>
    <property type="project" value="UniProtKB-UniRule"/>
</dbReference>
<evidence type="ECO:0000256" key="2">
    <source>
        <dbReference type="ARBA" id="ARBA00009765"/>
    </source>
</evidence>
<evidence type="ECO:0000256" key="11">
    <source>
        <dbReference type="ARBA" id="ARBA00045497"/>
    </source>
</evidence>
<dbReference type="InterPro" id="IPR045861">
    <property type="entry name" value="CorA_cytoplasmic_dom"/>
</dbReference>
<keyword evidence="4 12" id="KW-1003">Cell membrane</keyword>
<feature type="transmembrane region" description="Helical" evidence="12">
    <location>
        <begin position="307"/>
        <end position="329"/>
    </location>
</feature>
<evidence type="ECO:0000313" key="15">
    <source>
        <dbReference type="Proteomes" id="UP000319502"/>
    </source>
</evidence>
<evidence type="ECO:0000256" key="5">
    <source>
        <dbReference type="ARBA" id="ARBA00022692"/>
    </source>
</evidence>
<keyword evidence="9 12" id="KW-0472">Membrane</keyword>
<comment type="catalytic activity">
    <reaction evidence="10">
        <text>Mg(2+)(in) = Mg(2+)(out)</text>
        <dbReference type="Rhea" id="RHEA:29827"/>
        <dbReference type="ChEBI" id="CHEBI:18420"/>
    </reaction>
</comment>
<keyword evidence="5 12" id="KW-0812">Transmembrane</keyword>
<dbReference type="SUPFAM" id="SSF144083">
    <property type="entry name" value="Magnesium transport protein CorA, transmembrane region"/>
    <property type="match status" value="1"/>
</dbReference>
<gene>
    <name evidence="12 14" type="primary">corA</name>
    <name evidence="14" type="ORF">FHP91_11485</name>
</gene>
<evidence type="ECO:0000256" key="7">
    <source>
        <dbReference type="ARBA" id="ARBA00022989"/>
    </source>
</evidence>
<keyword evidence="8 12" id="KW-0406">Ion transport</keyword>
<dbReference type="FunFam" id="1.20.58.340:FF:000004">
    <property type="entry name" value="Magnesium transport protein CorA"/>
    <property type="match status" value="1"/>
</dbReference>
<feature type="transmembrane region" description="Helical" evidence="12">
    <location>
        <begin position="341"/>
        <end position="360"/>
    </location>
</feature>
<keyword evidence="6 12" id="KW-0460">Magnesium</keyword>
<dbReference type="Gene3D" id="3.30.460.20">
    <property type="entry name" value="CorA soluble domain-like"/>
    <property type="match status" value="1"/>
</dbReference>
<keyword evidence="15" id="KW-1185">Reference proteome</keyword>
<keyword evidence="3 12" id="KW-0813">Transport</keyword>
<protein>
    <recommendedName>
        <fullName evidence="12">Magnesium transport protein CorA</fullName>
    </recommendedName>
</protein>
<comment type="similarity">
    <text evidence="2 12">Belongs to the CorA metal ion transporter (MIT) (TC 1.A.35) family.</text>
</comment>
<evidence type="ECO:0000256" key="3">
    <source>
        <dbReference type="ARBA" id="ARBA00022448"/>
    </source>
</evidence>
<feature type="region of interest" description="Disordered" evidence="13">
    <location>
        <begin position="1"/>
        <end position="27"/>
    </location>
</feature>